<dbReference type="Gene3D" id="1.20.120.730">
    <property type="entry name" value="Sec23/Sec24 helical domain"/>
    <property type="match status" value="1"/>
</dbReference>
<feature type="region of interest" description="Disordered" evidence="12">
    <location>
        <begin position="323"/>
        <end position="345"/>
    </location>
</feature>
<dbReference type="Gene3D" id="2.30.30.380">
    <property type="entry name" value="Zn-finger domain of Sec23/24"/>
    <property type="match status" value="1"/>
</dbReference>
<evidence type="ECO:0000256" key="7">
    <source>
        <dbReference type="ARBA" id="ARBA00022892"/>
    </source>
</evidence>
<dbReference type="SUPFAM" id="SSF53300">
    <property type="entry name" value="vWA-like"/>
    <property type="match status" value="1"/>
</dbReference>
<dbReference type="InterPro" id="IPR029006">
    <property type="entry name" value="ADF-H/Gelsolin-like_dom_sf"/>
</dbReference>
<reference evidence="17 18" key="1">
    <citation type="journal article" date="2019" name="PLoS Pathog.">
        <title>Genome sequence of the bovine parasite Schistosoma bovis Tanzania.</title>
        <authorList>
            <person name="Oey H."/>
            <person name="Zakrzewski M."/>
            <person name="Gobert G."/>
            <person name="Gravermann K."/>
            <person name="Stoye J."/>
            <person name="Jones M."/>
            <person name="Mcmanus D."/>
            <person name="Krause L."/>
        </authorList>
    </citation>
    <scope>NUCLEOTIDE SEQUENCE [LARGE SCALE GENOMIC DNA]</scope>
    <source>
        <strain evidence="17 18">TAN1997</strain>
    </source>
</reference>
<dbReference type="STRING" id="6184.A0A430QHE4"/>
<evidence type="ECO:0000256" key="5">
    <source>
        <dbReference type="ARBA" id="ARBA00022448"/>
    </source>
</evidence>
<dbReference type="Pfam" id="PF04811">
    <property type="entry name" value="Sec23_trunk"/>
    <property type="match status" value="1"/>
</dbReference>
<protein>
    <submittedName>
        <fullName evidence="17">Protein transport protein SEC24</fullName>
    </submittedName>
</protein>
<comment type="subcellular location">
    <subcellularLocation>
        <location evidence="1">Cytoplasmic vesicle</location>
        <location evidence="1">COPII-coated vesicle membrane</location>
        <topology evidence="1">Peripheral membrane protein</topology>
        <orientation evidence="1">Cytoplasmic side</orientation>
    </subcellularLocation>
    <subcellularLocation>
        <location evidence="3">Endoplasmic reticulum membrane</location>
        <topology evidence="3">Peripheral membrane protein</topology>
        <orientation evidence="3">Cytoplasmic side</orientation>
    </subcellularLocation>
    <subcellularLocation>
        <location evidence="2">Golgi apparatus membrane</location>
    </subcellularLocation>
</comment>
<keyword evidence="9" id="KW-0333">Golgi apparatus</keyword>
<dbReference type="PANTHER" id="PTHR13803:SF39">
    <property type="entry name" value="SECRETORY 24AB, ISOFORM A"/>
    <property type="match status" value="1"/>
</dbReference>
<sequence>SNRLQDMNNPEMPYFPQANYSRNSIPNANWNDFSHESPLKQQHLLNNNEGTPEVISNRLQDMNNPEMPYFPQANYSRNSIPNANWNDFSHESPLKQQHLLNNNEGTPEANRGLTQSTTDLYQYPVYPNTLNCMEGRNSNQSFQNSTPSSGLFTIPSGTQNQQLNCSVPQLVSATPPDYGINDYKTYSISSKDCLLVLYFMFFCITGFLHPPRPYETNPHLQSFPTTNTISNSSFHASSYSDFNASNQYNPSVYSPLHSPIMENNQVYTSQGGSTSVCDYTGYSQPPNFECRSSVPLNSGGHPTSEFTNMQAVSQVYGEQQQHSSLNPQFDKPSPVLPTNPRTLTPGQNVLPSTTAYNMDPSVKSPSLYPPHVKNEAHAISNSVGSYGMTPPLPPVPMMTNNTTHQNHPQPPLPRPGNTLQSATPRHTAYEQSGVFRIPGTAASVSDWNSLKTPINLLQERCLLPSDGPDLPPKPALTTPVSRINCDQDVMRCTLTNVPSTSKLLTQCRLPLGLVMHPFRDMSSLHTISSTTIVRCRSCRTYINPFVQFMDSGRRWRCSVCFLANTIPDEFYYDPGTQTYGDPSRRPEIRSATVEFIAPSEYTVRPPQPATYLFCFDVSHNAVATGYLQLACKRLEALIDRIPGDCRRQIAFMTFNSSVHYYKLCGETMRMLICPDLEEIFLPDDEGLINRIEDSADSLRDFLLHLPENFIGTNDTGNCLGSALQAALKLIGAVGGRITVFTTCLPTVGSGALSLREEPCDRSSVDVKHLGPSTDFYKTYALDCSHKQVGVDMFIFNSQYCDIATISGASRYSSGTVHHYPDFYYTPDEDEHILHTDGKTLNVTSDDFNKQQKNVCVGVEQFRRDFDRYLTRKLGFEAVMRIRCTQGLAIQTFHGSCFVRSTDLIALPNVSPDSGYAVQLDLSESLEKCATVCCQAAVLYTSSKGDRRIRVHTLCLPVVHTATEVFQGADQGAIACLLSKMAVDRTISSGLSNAREALANAVADALSAYATTSGITLNSNSTAYGLPCPPNLRLLPLYICGLLRFKAFRVGVTTRLDDRSAALERIKTAPPTDLLTLIYPKLYAVHRFVSKPLSSHTTLAQKAASLRLVDHDDDQRPSDCDGTSSSNGSESNSEADQLPCQLHLSAQYITRSGVFLLDTGELLLLLVGCGEDVSPGSNNDSDILRQLLGISSPRQLPAQGGPFILPPINLSNEKQNTITNDNTSIPIGRRRLSALINLIRRRRPINNALVLMRHDSSSNLRSLFLSCMVEDKTESAPSYQEFLQMIQNLVRT</sequence>
<dbReference type="GO" id="GO:0008270">
    <property type="term" value="F:zinc ion binding"/>
    <property type="evidence" value="ECO:0007669"/>
    <property type="project" value="InterPro"/>
</dbReference>
<evidence type="ECO:0000256" key="3">
    <source>
        <dbReference type="ARBA" id="ARBA00004397"/>
    </source>
</evidence>
<feature type="domain" description="Sec23/Sec24 helical" evidence="15">
    <location>
        <begin position="969"/>
        <end position="1074"/>
    </location>
</feature>
<feature type="region of interest" description="Disordered" evidence="12">
    <location>
        <begin position="381"/>
        <end position="422"/>
    </location>
</feature>
<dbReference type="PANTHER" id="PTHR13803">
    <property type="entry name" value="SEC24-RELATED PROTEIN"/>
    <property type="match status" value="1"/>
</dbReference>
<feature type="domain" description="Sec23/Sec24 beta-sandwich" evidence="16">
    <location>
        <begin position="874"/>
        <end position="958"/>
    </location>
</feature>
<evidence type="ECO:0000259" key="13">
    <source>
        <dbReference type="Pfam" id="PF04810"/>
    </source>
</evidence>
<feature type="non-terminal residue" evidence="17">
    <location>
        <position position="1"/>
    </location>
</feature>
<dbReference type="SUPFAM" id="SSF81811">
    <property type="entry name" value="Helical domain of Sec23/24"/>
    <property type="match status" value="1"/>
</dbReference>
<dbReference type="InterPro" id="IPR036174">
    <property type="entry name" value="Znf_Sec23_Sec24_sf"/>
</dbReference>
<name>A0A430QHE4_SCHBO</name>
<keyword evidence="18" id="KW-1185">Reference proteome</keyword>
<keyword evidence="8" id="KW-0653">Protein transport</keyword>
<proteinExistence type="inferred from homology"/>
<keyword evidence="7" id="KW-0931">ER-Golgi transport</keyword>
<keyword evidence="5" id="KW-0813">Transport</keyword>
<dbReference type="Gene3D" id="3.40.20.10">
    <property type="entry name" value="Severin"/>
    <property type="match status" value="1"/>
</dbReference>
<keyword evidence="10" id="KW-0472">Membrane</keyword>
<evidence type="ECO:0000256" key="12">
    <source>
        <dbReference type="SAM" id="MobiDB-lite"/>
    </source>
</evidence>
<dbReference type="GO" id="GO:0006886">
    <property type="term" value="P:intracellular protein transport"/>
    <property type="evidence" value="ECO:0007669"/>
    <property type="project" value="InterPro"/>
</dbReference>
<evidence type="ECO:0000313" key="17">
    <source>
        <dbReference type="EMBL" id="RTG87096.1"/>
    </source>
</evidence>
<evidence type="ECO:0000256" key="9">
    <source>
        <dbReference type="ARBA" id="ARBA00023034"/>
    </source>
</evidence>
<keyword evidence="6" id="KW-0256">Endoplasmic reticulum</keyword>
<dbReference type="SUPFAM" id="SSF82754">
    <property type="entry name" value="C-terminal, gelsolin-like domain of Sec23/24"/>
    <property type="match status" value="1"/>
</dbReference>
<dbReference type="InterPro" id="IPR050550">
    <property type="entry name" value="SEC23_SEC24_subfamily"/>
</dbReference>
<evidence type="ECO:0000259" key="15">
    <source>
        <dbReference type="Pfam" id="PF04815"/>
    </source>
</evidence>
<dbReference type="InterPro" id="IPR012990">
    <property type="entry name" value="Beta-sandwich_Sec23_24"/>
</dbReference>
<evidence type="ECO:0000259" key="14">
    <source>
        <dbReference type="Pfam" id="PF04811"/>
    </source>
</evidence>
<comment type="caution">
    <text evidence="17">The sequence shown here is derived from an EMBL/GenBank/DDBJ whole genome shotgun (WGS) entry which is preliminary data.</text>
</comment>
<dbReference type="GO" id="GO:0090110">
    <property type="term" value="P:COPII-coated vesicle cargo loading"/>
    <property type="evidence" value="ECO:0007669"/>
    <property type="project" value="TreeGrafter"/>
</dbReference>
<dbReference type="GO" id="GO:0005789">
    <property type="term" value="C:endoplasmic reticulum membrane"/>
    <property type="evidence" value="ECO:0007669"/>
    <property type="project" value="UniProtKB-SubCell"/>
</dbReference>
<feature type="domain" description="Zinc finger Sec23/Sec24-type" evidence="13">
    <location>
        <begin position="532"/>
        <end position="569"/>
    </location>
</feature>
<dbReference type="InterPro" id="IPR036465">
    <property type="entry name" value="vWFA_dom_sf"/>
</dbReference>
<dbReference type="InterPro" id="IPR036180">
    <property type="entry name" value="Gelsolin-like_dom_sf"/>
</dbReference>
<dbReference type="Pfam" id="PF04810">
    <property type="entry name" value="zf-Sec23_Sec24"/>
    <property type="match status" value="1"/>
</dbReference>
<dbReference type="Gene3D" id="3.40.50.410">
    <property type="entry name" value="von Willebrand factor, type A domain"/>
    <property type="match status" value="1"/>
</dbReference>
<evidence type="ECO:0000256" key="2">
    <source>
        <dbReference type="ARBA" id="ARBA00004394"/>
    </source>
</evidence>
<dbReference type="Proteomes" id="UP000290809">
    <property type="component" value="Unassembled WGS sequence"/>
</dbReference>
<evidence type="ECO:0000256" key="6">
    <source>
        <dbReference type="ARBA" id="ARBA00022824"/>
    </source>
</evidence>
<dbReference type="InterPro" id="IPR006895">
    <property type="entry name" value="Znf_Sec23_Sec24"/>
</dbReference>
<feature type="compositionally biased region" description="Basic and acidic residues" evidence="12">
    <location>
        <begin position="1107"/>
        <end position="1118"/>
    </location>
</feature>
<organism evidence="17 18">
    <name type="scientific">Schistosoma bovis</name>
    <name type="common">Blood fluke</name>
    <dbReference type="NCBI Taxonomy" id="6184"/>
    <lineage>
        <taxon>Eukaryota</taxon>
        <taxon>Metazoa</taxon>
        <taxon>Spiralia</taxon>
        <taxon>Lophotrochozoa</taxon>
        <taxon>Platyhelminthes</taxon>
        <taxon>Trematoda</taxon>
        <taxon>Digenea</taxon>
        <taxon>Strigeidida</taxon>
        <taxon>Schistosomatoidea</taxon>
        <taxon>Schistosomatidae</taxon>
        <taxon>Schistosoma</taxon>
    </lineage>
</organism>
<evidence type="ECO:0000259" key="16">
    <source>
        <dbReference type="Pfam" id="PF08033"/>
    </source>
</evidence>
<dbReference type="Pfam" id="PF04815">
    <property type="entry name" value="Sec23_helical"/>
    <property type="match status" value="1"/>
</dbReference>
<feature type="compositionally biased region" description="Low complexity" evidence="12">
    <location>
        <begin position="1123"/>
        <end position="1133"/>
    </location>
</feature>
<dbReference type="EMBL" id="QMKO01001721">
    <property type="protein sequence ID" value="RTG87096.1"/>
    <property type="molecule type" value="Genomic_DNA"/>
</dbReference>
<feature type="region of interest" description="Disordered" evidence="12">
    <location>
        <begin position="1107"/>
        <end position="1135"/>
    </location>
</feature>
<gene>
    <name evidence="17" type="ORF">DC041_0006638</name>
</gene>
<dbReference type="SUPFAM" id="SSF82919">
    <property type="entry name" value="Zn-finger domain of Sec23/24"/>
    <property type="match status" value="1"/>
</dbReference>
<keyword evidence="11" id="KW-0968">Cytoplasmic vesicle</keyword>
<dbReference type="InterPro" id="IPR006900">
    <property type="entry name" value="Sec23/24_helical_dom"/>
</dbReference>
<dbReference type="SUPFAM" id="SSF81995">
    <property type="entry name" value="beta-sandwich domain of Sec23/24"/>
    <property type="match status" value="1"/>
</dbReference>
<dbReference type="Pfam" id="PF08033">
    <property type="entry name" value="Sec23_BS"/>
    <property type="match status" value="1"/>
</dbReference>
<dbReference type="GO" id="GO:0070971">
    <property type="term" value="C:endoplasmic reticulum exit site"/>
    <property type="evidence" value="ECO:0007669"/>
    <property type="project" value="TreeGrafter"/>
</dbReference>
<dbReference type="InterPro" id="IPR036175">
    <property type="entry name" value="Sec23/24_helical_dom_sf"/>
</dbReference>
<evidence type="ECO:0000256" key="10">
    <source>
        <dbReference type="ARBA" id="ARBA00023136"/>
    </source>
</evidence>
<evidence type="ECO:0000313" key="18">
    <source>
        <dbReference type="Proteomes" id="UP000290809"/>
    </source>
</evidence>
<evidence type="ECO:0000256" key="4">
    <source>
        <dbReference type="ARBA" id="ARBA00008334"/>
    </source>
</evidence>
<evidence type="ECO:0000256" key="11">
    <source>
        <dbReference type="ARBA" id="ARBA00023329"/>
    </source>
</evidence>
<dbReference type="InterPro" id="IPR006896">
    <property type="entry name" value="Sec23/24_trunk_dom"/>
</dbReference>
<evidence type="ECO:0000256" key="1">
    <source>
        <dbReference type="ARBA" id="ARBA00004299"/>
    </source>
</evidence>
<accession>A0A430QHE4</accession>
<dbReference type="GO" id="GO:0000149">
    <property type="term" value="F:SNARE binding"/>
    <property type="evidence" value="ECO:0007669"/>
    <property type="project" value="TreeGrafter"/>
</dbReference>
<dbReference type="GO" id="GO:0030127">
    <property type="term" value="C:COPII vesicle coat"/>
    <property type="evidence" value="ECO:0007669"/>
    <property type="project" value="InterPro"/>
</dbReference>
<evidence type="ECO:0000256" key="8">
    <source>
        <dbReference type="ARBA" id="ARBA00022927"/>
    </source>
</evidence>
<comment type="similarity">
    <text evidence="4">Belongs to the SEC23/SEC24 family. SEC24 subfamily.</text>
</comment>
<dbReference type="GO" id="GO:0000139">
    <property type="term" value="C:Golgi membrane"/>
    <property type="evidence" value="ECO:0007669"/>
    <property type="project" value="UniProtKB-SubCell"/>
</dbReference>
<feature type="domain" description="Sec23/Sec24 trunk" evidence="14">
    <location>
        <begin position="606"/>
        <end position="835"/>
    </location>
</feature>
<dbReference type="Gene3D" id="2.60.40.1670">
    <property type="entry name" value="beta-sandwich domain of Sec23/24"/>
    <property type="match status" value="1"/>
</dbReference>